<protein>
    <recommendedName>
        <fullName evidence="3">F-box domain-containing protein</fullName>
    </recommendedName>
</protein>
<keyword evidence="2" id="KW-1185">Reference proteome</keyword>
<proteinExistence type="predicted"/>
<comment type="caution">
    <text evidence="1">The sequence shown here is derived from an EMBL/GenBank/DDBJ whole genome shotgun (WGS) entry which is preliminary data.</text>
</comment>
<name>A0AA39N1V1_9AGAR</name>
<evidence type="ECO:0000313" key="2">
    <source>
        <dbReference type="Proteomes" id="UP001175226"/>
    </source>
</evidence>
<reference evidence="1" key="1">
    <citation type="submission" date="2023-06" db="EMBL/GenBank/DDBJ databases">
        <authorList>
            <consortium name="Lawrence Berkeley National Laboratory"/>
            <person name="Ahrendt S."/>
            <person name="Sahu N."/>
            <person name="Indic B."/>
            <person name="Wong-Bajracharya J."/>
            <person name="Merenyi Z."/>
            <person name="Ke H.-M."/>
            <person name="Monk M."/>
            <person name="Kocsube S."/>
            <person name="Drula E."/>
            <person name="Lipzen A."/>
            <person name="Balint B."/>
            <person name="Henrissat B."/>
            <person name="Andreopoulos B."/>
            <person name="Martin F.M."/>
            <person name="Harder C.B."/>
            <person name="Rigling D."/>
            <person name="Ford K.L."/>
            <person name="Foster G.D."/>
            <person name="Pangilinan J."/>
            <person name="Papanicolaou A."/>
            <person name="Barry K."/>
            <person name="LaButti K."/>
            <person name="Viragh M."/>
            <person name="Koriabine M."/>
            <person name="Yan M."/>
            <person name="Riley R."/>
            <person name="Champramary S."/>
            <person name="Plett K.L."/>
            <person name="Tsai I.J."/>
            <person name="Slot J."/>
            <person name="Sipos G."/>
            <person name="Plett J."/>
            <person name="Nagy L.G."/>
            <person name="Grigoriev I.V."/>
        </authorList>
    </citation>
    <scope>NUCLEOTIDE SEQUENCE</scope>
    <source>
        <strain evidence="1">FPL87.14</strain>
    </source>
</reference>
<organism evidence="1 2">
    <name type="scientific">Armillaria borealis</name>
    <dbReference type="NCBI Taxonomy" id="47425"/>
    <lineage>
        <taxon>Eukaryota</taxon>
        <taxon>Fungi</taxon>
        <taxon>Dikarya</taxon>
        <taxon>Basidiomycota</taxon>
        <taxon>Agaricomycotina</taxon>
        <taxon>Agaricomycetes</taxon>
        <taxon>Agaricomycetidae</taxon>
        <taxon>Agaricales</taxon>
        <taxon>Marasmiineae</taxon>
        <taxon>Physalacriaceae</taxon>
        <taxon>Armillaria</taxon>
    </lineage>
</organism>
<accession>A0AA39N1V1</accession>
<evidence type="ECO:0000313" key="1">
    <source>
        <dbReference type="EMBL" id="KAK0454428.1"/>
    </source>
</evidence>
<dbReference type="Proteomes" id="UP001175226">
    <property type="component" value="Unassembled WGS sequence"/>
</dbReference>
<gene>
    <name evidence="1" type="ORF">EV421DRAFT_1729629</name>
</gene>
<dbReference type="AlphaFoldDB" id="A0AA39N1V1"/>
<evidence type="ECO:0008006" key="3">
    <source>
        <dbReference type="Google" id="ProtNLM"/>
    </source>
</evidence>
<sequence length="259" mass="29248">MSNENPTFRLQNDKGRVAYDVARIAESPWVLGHICRSWRHISTLLLTLWSTLLIQETSSTDPKHFMAKLDVALRRSRNAPLTFSASFGSRDVNFMRIAMARLVESPRWQHVAFTLHADIQQTMLPALSDLSSLESFSDTGYVPAGILDTAPKLRTICLYPLTTIHPPQQLAELNVGPITMQKLLHLLSAAPELRFPIRKINHAGLTGFLSEQCHLVHLRIYLHYMDYVNDRYPSMDAQKVSIAPFFQALSLVAPDGQKT</sequence>
<dbReference type="EMBL" id="JAUEPT010000002">
    <property type="protein sequence ID" value="KAK0454428.1"/>
    <property type="molecule type" value="Genomic_DNA"/>
</dbReference>